<keyword evidence="3" id="KW-1185">Reference proteome</keyword>
<feature type="region of interest" description="Disordered" evidence="1">
    <location>
        <begin position="1"/>
        <end position="61"/>
    </location>
</feature>
<organism evidence="2 3">
    <name type="scientific">Catenuloplanes indicus</name>
    <dbReference type="NCBI Taxonomy" id="137267"/>
    <lineage>
        <taxon>Bacteria</taxon>
        <taxon>Bacillati</taxon>
        <taxon>Actinomycetota</taxon>
        <taxon>Actinomycetes</taxon>
        <taxon>Micromonosporales</taxon>
        <taxon>Micromonosporaceae</taxon>
        <taxon>Catenuloplanes</taxon>
    </lineage>
</organism>
<gene>
    <name evidence="2" type="ORF">J2S42_004642</name>
</gene>
<proteinExistence type="predicted"/>
<protein>
    <submittedName>
        <fullName evidence="2">Uncharacterized protein</fullName>
    </submittedName>
</protein>
<dbReference type="EMBL" id="JAUSUZ010000001">
    <property type="protein sequence ID" value="MDQ0367973.1"/>
    <property type="molecule type" value="Genomic_DNA"/>
</dbReference>
<dbReference type="Proteomes" id="UP001240236">
    <property type="component" value="Unassembled WGS sequence"/>
</dbReference>
<comment type="caution">
    <text evidence="2">The sequence shown here is derived from an EMBL/GenBank/DDBJ whole genome shotgun (WGS) entry which is preliminary data.</text>
</comment>
<dbReference type="RefSeq" id="WP_307242344.1">
    <property type="nucleotide sequence ID" value="NZ_JAUSUZ010000001.1"/>
</dbReference>
<evidence type="ECO:0000313" key="2">
    <source>
        <dbReference type="EMBL" id="MDQ0367973.1"/>
    </source>
</evidence>
<name>A0AAE3W1G4_9ACTN</name>
<evidence type="ECO:0000313" key="3">
    <source>
        <dbReference type="Proteomes" id="UP001240236"/>
    </source>
</evidence>
<dbReference type="AlphaFoldDB" id="A0AAE3W1G4"/>
<evidence type="ECO:0000256" key="1">
    <source>
        <dbReference type="SAM" id="MobiDB-lite"/>
    </source>
</evidence>
<reference evidence="2 3" key="1">
    <citation type="submission" date="2023-07" db="EMBL/GenBank/DDBJ databases">
        <title>Sequencing the genomes of 1000 actinobacteria strains.</title>
        <authorList>
            <person name="Klenk H.-P."/>
        </authorList>
    </citation>
    <scope>NUCLEOTIDE SEQUENCE [LARGE SCALE GENOMIC DNA]</scope>
    <source>
        <strain evidence="2 3">DSM 44709</strain>
    </source>
</reference>
<sequence length="61" mass="6974">MSHRKTHQVIKHDDDNLGGRPVGKPTTATQAVKQAQERRAGREFGSSDWYGVQQTRRRGER</sequence>
<accession>A0AAE3W1G4</accession>